<dbReference type="SMART" id="SM01231">
    <property type="entry name" value="H-kinase_dim"/>
    <property type="match status" value="1"/>
</dbReference>
<comment type="function">
    <text evidence="8">Involved in the transmission of sensory signals from the chemoreceptors to the flagellar motors. CheA is autophosphorylated; it can transfer its phosphate group to either CheB or CheY.</text>
</comment>
<dbReference type="InterPro" id="IPR036061">
    <property type="entry name" value="CheW-like_dom_sf"/>
</dbReference>
<name>A0A6J4T669_9SPHN</name>
<dbReference type="GO" id="GO:0000155">
    <property type="term" value="F:phosphorelay sensor kinase activity"/>
    <property type="evidence" value="ECO:0007669"/>
    <property type="project" value="InterPro"/>
</dbReference>
<evidence type="ECO:0000256" key="3">
    <source>
        <dbReference type="ARBA" id="ARBA00021495"/>
    </source>
</evidence>
<feature type="domain" description="Histidine kinase" evidence="10">
    <location>
        <begin position="145"/>
        <end position="396"/>
    </location>
</feature>
<dbReference type="FunFam" id="3.30.565.10:FF:000016">
    <property type="entry name" value="Chemotaxis protein CheA, putative"/>
    <property type="match status" value="1"/>
</dbReference>
<dbReference type="InterPro" id="IPR004358">
    <property type="entry name" value="Sig_transdc_His_kin-like_C"/>
</dbReference>
<evidence type="ECO:0000256" key="1">
    <source>
        <dbReference type="ARBA" id="ARBA00000085"/>
    </source>
</evidence>
<evidence type="ECO:0000256" key="6">
    <source>
        <dbReference type="ARBA" id="ARBA00022777"/>
    </source>
</evidence>
<evidence type="ECO:0000256" key="5">
    <source>
        <dbReference type="ARBA" id="ARBA00022679"/>
    </source>
</evidence>
<dbReference type="EC" id="2.7.13.3" evidence="2"/>
<dbReference type="InterPro" id="IPR003594">
    <property type="entry name" value="HATPase_dom"/>
</dbReference>
<dbReference type="EMBL" id="CADCVX010000347">
    <property type="protein sequence ID" value="CAA9515153.1"/>
    <property type="molecule type" value="Genomic_DNA"/>
</dbReference>
<evidence type="ECO:0000256" key="2">
    <source>
        <dbReference type="ARBA" id="ARBA00012438"/>
    </source>
</evidence>
<accession>A0A6J4T669</accession>
<comment type="catalytic activity">
    <reaction evidence="1">
        <text>ATP + protein L-histidine = ADP + protein N-phospho-L-histidine.</text>
        <dbReference type="EC" id="2.7.13.3"/>
    </reaction>
</comment>
<evidence type="ECO:0000256" key="8">
    <source>
        <dbReference type="ARBA" id="ARBA00035100"/>
    </source>
</evidence>
<feature type="modified residue" description="Phosphohistidine" evidence="9">
    <location>
        <position position="44"/>
    </location>
</feature>
<dbReference type="InterPro" id="IPR036890">
    <property type="entry name" value="HATPase_C_sf"/>
</dbReference>
<evidence type="ECO:0000256" key="9">
    <source>
        <dbReference type="PROSITE-ProRule" id="PRU00110"/>
    </source>
</evidence>
<reference evidence="13" key="1">
    <citation type="submission" date="2020-02" db="EMBL/GenBank/DDBJ databases">
        <authorList>
            <person name="Meier V. D."/>
        </authorList>
    </citation>
    <scope>NUCLEOTIDE SEQUENCE</scope>
    <source>
        <strain evidence="13">AVDCRST_MAG91</strain>
    </source>
</reference>
<proteinExistence type="predicted"/>
<dbReference type="SMART" id="SM00387">
    <property type="entry name" value="HATPase_c"/>
    <property type="match status" value="1"/>
</dbReference>
<dbReference type="InterPro" id="IPR036097">
    <property type="entry name" value="HisK_dim/P_sf"/>
</dbReference>
<dbReference type="Pfam" id="PF01584">
    <property type="entry name" value="CheW"/>
    <property type="match status" value="1"/>
</dbReference>
<dbReference type="GO" id="GO:0006935">
    <property type="term" value="P:chemotaxis"/>
    <property type="evidence" value="ECO:0007669"/>
    <property type="project" value="InterPro"/>
</dbReference>
<dbReference type="AlphaFoldDB" id="A0A6J4T669"/>
<dbReference type="SUPFAM" id="SSF55874">
    <property type="entry name" value="ATPase domain of HSP90 chaperone/DNA topoisomerase II/histidine kinase"/>
    <property type="match status" value="1"/>
</dbReference>
<feature type="domain" description="HPt" evidence="12">
    <location>
        <begin position="1"/>
        <end position="101"/>
    </location>
</feature>
<dbReference type="PROSITE" id="PS50109">
    <property type="entry name" value="HIS_KIN"/>
    <property type="match status" value="1"/>
</dbReference>
<dbReference type="Pfam" id="PF02518">
    <property type="entry name" value="HATPase_c"/>
    <property type="match status" value="1"/>
</dbReference>
<evidence type="ECO:0000259" key="10">
    <source>
        <dbReference type="PROSITE" id="PS50109"/>
    </source>
</evidence>
<dbReference type="SUPFAM" id="SSF50341">
    <property type="entry name" value="CheW-like"/>
    <property type="match status" value="1"/>
</dbReference>
<dbReference type="PANTHER" id="PTHR43395">
    <property type="entry name" value="SENSOR HISTIDINE KINASE CHEA"/>
    <property type="match status" value="1"/>
</dbReference>
<feature type="domain" description="CheW-like" evidence="11">
    <location>
        <begin position="398"/>
        <end position="533"/>
    </location>
</feature>
<dbReference type="InterPro" id="IPR008207">
    <property type="entry name" value="Sig_transdc_His_kin_Hpt_dom"/>
</dbReference>
<dbReference type="GO" id="GO:0005737">
    <property type="term" value="C:cytoplasm"/>
    <property type="evidence" value="ECO:0007669"/>
    <property type="project" value="InterPro"/>
</dbReference>
<sequence>MDDLIRDFIAETREMLGALGGEIVAWEAEPSERDRLDAIFRFVHTVKGNCGFFDLPRLEALSHAAEDALSDVRAGRREPDSRLVSAVLAIIDRIGEMVLALEAGETFDGGDDAALIDALSARGDDAEEVAVVATAAAVPNGARAQPLRTIRLSVDLLDRMMSSVSDLVLARNELTRRLREAPADPAVHTAFEAVSANIADMREAITRTRMQRVENLFVALPRMVRDLAAELGKQIIVDIDGGDVELDREMIEMIRDPLTNIIRNAVDHGVEAPDARRAAGKREIGVLKVCARQSGNQILIEVADDGRGIDGDKLVERAIAAGVLDAQGAALLTPAARNALIFGAGVSTAASVTAISGRGVGMDVVRANVERIGGVVDLESRLGFGTKITMRVPLTLTIIPALVVSAGDQTFAIPRAAIEEIVRANGAGVRIEEVGGASVVQIRGRRLPKLDLGDVIDVPMAQGDPHTLIILKPAGGDNYALAVDRVHDHEELVVKPAAPAIMATGLYAGTTLADNGRPILLLDAAGVALAGGIVPDAAAQHAAVAQAPAAPTEEAAKALLFVGLDGVRRAVRLAVVDRIEEVAASCVRFSAGRLRVQLGERIVDLAGCDGHALGAKLRMFRMNDGDAELAYGFSEVVDIMPFEGPIVPASSAGPIAGVTLLAGGQVEVIDPYFMFAAQGAGSVPDADAAPLCVLPPDDPWMDNMLRPIVEAAGYRVVLGGNEEQADRATVIFRSVEASAPIAATDDRTILLRDGAPRGPDDDSFHRYDRAGLIGVLAARAAAGGRR</sequence>
<evidence type="ECO:0000259" key="12">
    <source>
        <dbReference type="PROSITE" id="PS50894"/>
    </source>
</evidence>
<dbReference type="PRINTS" id="PR00344">
    <property type="entry name" value="BCTRLSENSOR"/>
</dbReference>
<dbReference type="Pfam" id="PF01627">
    <property type="entry name" value="Hpt"/>
    <property type="match status" value="1"/>
</dbReference>
<dbReference type="Gene3D" id="1.10.287.560">
    <property type="entry name" value="Histidine kinase CheA-like, homodimeric domain"/>
    <property type="match status" value="1"/>
</dbReference>
<dbReference type="InterPro" id="IPR051315">
    <property type="entry name" value="Bact_Chemotaxis_CheA"/>
</dbReference>
<dbReference type="InterPro" id="IPR002545">
    <property type="entry name" value="CheW-lke_dom"/>
</dbReference>
<dbReference type="InterPro" id="IPR037006">
    <property type="entry name" value="CheA-like_homodim_sf"/>
</dbReference>
<dbReference type="SMART" id="SM00260">
    <property type="entry name" value="CheW"/>
    <property type="match status" value="1"/>
</dbReference>
<dbReference type="Gene3D" id="3.30.565.10">
    <property type="entry name" value="Histidine kinase-like ATPase, C-terminal domain"/>
    <property type="match status" value="1"/>
</dbReference>
<keyword evidence="4 9" id="KW-0597">Phosphoprotein</keyword>
<dbReference type="Gene3D" id="1.20.120.160">
    <property type="entry name" value="HPT domain"/>
    <property type="match status" value="1"/>
</dbReference>
<protein>
    <recommendedName>
        <fullName evidence="3">Chemotaxis protein CheA</fullName>
        <ecNumber evidence="2">2.7.13.3</ecNumber>
    </recommendedName>
</protein>
<evidence type="ECO:0000259" key="11">
    <source>
        <dbReference type="PROSITE" id="PS50851"/>
    </source>
</evidence>
<evidence type="ECO:0000256" key="7">
    <source>
        <dbReference type="ARBA" id="ARBA00023012"/>
    </source>
</evidence>
<dbReference type="InterPro" id="IPR005467">
    <property type="entry name" value="His_kinase_dom"/>
</dbReference>
<dbReference type="CDD" id="cd00088">
    <property type="entry name" value="HPT"/>
    <property type="match status" value="1"/>
</dbReference>
<dbReference type="PANTHER" id="PTHR43395:SF1">
    <property type="entry name" value="CHEMOTAXIS PROTEIN CHEA"/>
    <property type="match status" value="1"/>
</dbReference>
<evidence type="ECO:0000256" key="4">
    <source>
        <dbReference type="ARBA" id="ARBA00022553"/>
    </source>
</evidence>
<dbReference type="SUPFAM" id="SSF47226">
    <property type="entry name" value="Histidine-containing phosphotransfer domain, HPT domain"/>
    <property type="match status" value="1"/>
</dbReference>
<keyword evidence="6 13" id="KW-0418">Kinase</keyword>
<organism evidence="13">
    <name type="scientific">uncultured Sphingomonadaceae bacterium</name>
    <dbReference type="NCBI Taxonomy" id="169976"/>
    <lineage>
        <taxon>Bacteria</taxon>
        <taxon>Pseudomonadati</taxon>
        <taxon>Pseudomonadota</taxon>
        <taxon>Alphaproteobacteria</taxon>
        <taxon>Sphingomonadales</taxon>
        <taxon>Sphingomonadaceae</taxon>
        <taxon>environmental samples</taxon>
    </lineage>
</organism>
<gene>
    <name evidence="13" type="ORF">AVDCRST_MAG91-1863</name>
</gene>
<dbReference type="SMART" id="SM00073">
    <property type="entry name" value="HPT"/>
    <property type="match status" value="1"/>
</dbReference>
<dbReference type="PROSITE" id="PS50851">
    <property type="entry name" value="CHEW"/>
    <property type="match status" value="1"/>
</dbReference>
<dbReference type="InterPro" id="IPR004105">
    <property type="entry name" value="CheA-like_dim"/>
</dbReference>
<dbReference type="Gene3D" id="2.30.30.40">
    <property type="entry name" value="SH3 Domains"/>
    <property type="match status" value="1"/>
</dbReference>
<dbReference type="SUPFAM" id="SSF47384">
    <property type="entry name" value="Homodimeric domain of signal transducing histidine kinase"/>
    <property type="match status" value="1"/>
</dbReference>
<dbReference type="PROSITE" id="PS50894">
    <property type="entry name" value="HPT"/>
    <property type="match status" value="1"/>
</dbReference>
<keyword evidence="5" id="KW-0808">Transferase</keyword>
<keyword evidence="7" id="KW-0902">Two-component regulatory system</keyword>
<evidence type="ECO:0000313" key="13">
    <source>
        <dbReference type="EMBL" id="CAA9515153.1"/>
    </source>
</evidence>
<dbReference type="InterPro" id="IPR036641">
    <property type="entry name" value="HPT_dom_sf"/>
</dbReference>
<dbReference type="Pfam" id="PF02895">
    <property type="entry name" value="H-kinase_dim"/>
    <property type="match status" value="1"/>
</dbReference>